<keyword evidence="3" id="KW-0460">Magnesium</keyword>
<dbReference type="GO" id="GO:0009366">
    <property type="term" value="C:enterobactin synthetase complex"/>
    <property type="evidence" value="ECO:0007669"/>
    <property type="project" value="InterPro"/>
</dbReference>
<evidence type="ECO:0000259" key="5">
    <source>
        <dbReference type="Pfam" id="PF17837"/>
    </source>
</evidence>
<evidence type="ECO:0000256" key="2">
    <source>
        <dbReference type="PIRSR" id="PIRSR603542-1"/>
    </source>
</evidence>
<dbReference type="Proteomes" id="UP000596130">
    <property type="component" value="Chromosome"/>
</dbReference>
<dbReference type="GO" id="GO:0008897">
    <property type="term" value="F:holo-[acyl-carrier-protein] synthase activity"/>
    <property type="evidence" value="ECO:0007669"/>
    <property type="project" value="InterPro"/>
</dbReference>
<feature type="binding site" evidence="3">
    <location>
        <position position="72"/>
    </location>
    <ligand>
        <name>Mg(2+)</name>
        <dbReference type="ChEBI" id="CHEBI:18420"/>
    </ligand>
</feature>
<keyword evidence="1 6" id="KW-0808">Transferase</keyword>
<dbReference type="PANTHER" id="PTHR38096:SF1">
    <property type="entry name" value="ENTEROBACTIN SYNTHASE COMPONENT D"/>
    <property type="match status" value="1"/>
</dbReference>
<dbReference type="InterPro" id="IPR008278">
    <property type="entry name" value="4-PPantetheinyl_Trfase_dom"/>
</dbReference>
<evidence type="ECO:0000313" key="7">
    <source>
        <dbReference type="EMBL" id="QQC93403.1"/>
    </source>
</evidence>
<comment type="cofactor">
    <cofactor evidence="3">
        <name>Mg(2+)</name>
        <dbReference type="ChEBI" id="CHEBI:18420"/>
    </cofactor>
</comment>
<dbReference type="InterPro" id="IPR041354">
    <property type="entry name" value="4PPT_N"/>
</dbReference>
<feature type="domain" description="4'-phosphopantetheinyl transferase N-terminal" evidence="5">
    <location>
        <begin position="10"/>
        <end position="62"/>
    </location>
</feature>
<evidence type="ECO:0000256" key="3">
    <source>
        <dbReference type="PIRSR" id="PIRSR603542-2"/>
    </source>
</evidence>
<dbReference type="GO" id="GO:0009239">
    <property type="term" value="P:enterobactin biosynthetic process"/>
    <property type="evidence" value="ECO:0007669"/>
    <property type="project" value="InterPro"/>
</dbReference>
<reference evidence="6 8" key="1">
    <citation type="submission" date="2020-12" db="EMBL/GenBank/DDBJ databases">
        <title>Identification and biosynthesis of polyene macrolides produced by Streptomyces alfalfae Men-myco-93-63.</title>
        <authorList>
            <person name="Liu D."/>
            <person name="Li Y."/>
            <person name="Liu L."/>
            <person name="Han X."/>
            <person name="Shen F."/>
        </authorList>
    </citation>
    <scope>NUCLEOTIDE SEQUENCE [LARGE SCALE GENOMIC DNA]</scope>
    <source>
        <strain evidence="6 8">Men-myco-93-63</strain>
    </source>
</reference>
<dbReference type="Pfam" id="PF01648">
    <property type="entry name" value="ACPS"/>
    <property type="match status" value="1"/>
</dbReference>
<dbReference type="GO" id="GO:0000287">
    <property type="term" value="F:magnesium ion binding"/>
    <property type="evidence" value="ECO:0007669"/>
    <property type="project" value="InterPro"/>
</dbReference>
<accession>A0A7T4PBK2</accession>
<evidence type="ECO:0000313" key="6">
    <source>
        <dbReference type="EMBL" id="QQC87100.1"/>
    </source>
</evidence>
<protein>
    <submittedName>
        <fullName evidence="6">4'-phosphopantetheinyl transferase superfamily protein</fullName>
    </submittedName>
</protein>
<dbReference type="InterPro" id="IPR037143">
    <property type="entry name" value="4-PPantetheinyl_Trfase_dom_sf"/>
</dbReference>
<name>A0A7T4PBK2_9ACTN</name>
<dbReference type="Pfam" id="PF17837">
    <property type="entry name" value="4PPT_N"/>
    <property type="match status" value="1"/>
</dbReference>
<dbReference type="EMBL" id="CP065959">
    <property type="protein sequence ID" value="QQC93403.1"/>
    <property type="molecule type" value="Genomic_DNA"/>
</dbReference>
<feature type="domain" description="4'-phosphopantetheinyl transferase" evidence="4">
    <location>
        <begin position="67"/>
        <end position="147"/>
    </location>
</feature>
<dbReference type="EMBL" id="CP065959">
    <property type="protein sequence ID" value="QQC87100.1"/>
    <property type="molecule type" value="Genomic_DNA"/>
</dbReference>
<gene>
    <name evidence="6" type="ORF">I8755_00630</name>
    <name evidence="7" type="ORF">I8755_37570</name>
</gene>
<feature type="binding site" evidence="2">
    <location>
        <begin position="51"/>
        <end position="52"/>
    </location>
    <ligand>
        <name>CoA</name>
        <dbReference type="ChEBI" id="CHEBI:57287"/>
    </ligand>
</feature>
<feature type="binding site" evidence="3">
    <location>
        <position position="71"/>
    </location>
    <ligand>
        <name>Mg(2+)</name>
        <dbReference type="ChEBI" id="CHEBI:18420"/>
    </ligand>
</feature>
<dbReference type="SUPFAM" id="SSF56214">
    <property type="entry name" value="4'-phosphopantetheinyl transferase"/>
    <property type="match status" value="1"/>
</dbReference>
<evidence type="ECO:0000313" key="8">
    <source>
        <dbReference type="Proteomes" id="UP000596130"/>
    </source>
</evidence>
<feature type="binding site" evidence="3">
    <location>
        <position position="73"/>
    </location>
    <ligand>
        <name>Mg(2+)</name>
        <dbReference type="ChEBI" id="CHEBI:18420"/>
    </ligand>
</feature>
<feature type="binding site" evidence="2">
    <location>
        <position position="71"/>
    </location>
    <ligand>
        <name>CoA</name>
        <dbReference type="ChEBI" id="CHEBI:57287"/>
    </ligand>
</feature>
<sequence>MPAPHGPAEQFAAGRRAAAAALAAAGSAERAVPRARDGRPLFPPGFTGSISHTGRLAAAVVSPGAEAVGVDIESALIPPRVAAFVLREGERRRLLAPAGPYTARDLFAAKEAAFKAMNCIGTLGEFLFWQIGLAQAAGALSATYRGETVPLWIGSQADLSFAVAIRR</sequence>
<organism evidence="6 8">
    <name type="scientific">Streptomyces alfalfae</name>
    <dbReference type="NCBI Taxonomy" id="1642299"/>
    <lineage>
        <taxon>Bacteria</taxon>
        <taxon>Bacillati</taxon>
        <taxon>Actinomycetota</taxon>
        <taxon>Actinomycetes</taxon>
        <taxon>Kitasatosporales</taxon>
        <taxon>Streptomycetaceae</taxon>
        <taxon>Streptomyces</taxon>
    </lineage>
</organism>
<keyword evidence="3" id="KW-0479">Metal-binding</keyword>
<dbReference type="GO" id="GO:0005886">
    <property type="term" value="C:plasma membrane"/>
    <property type="evidence" value="ECO:0007669"/>
    <property type="project" value="TreeGrafter"/>
</dbReference>
<dbReference type="PANTHER" id="PTHR38096">
    <property type="entry name" value="ENTEROBACTIN SYNTHASE COMPONENT D"/>
    <property type="match status" value="1"/>
</dbReference>
<dbReference type="Gene3D" id="3.90.470.20">
    <property type="entry name" value="4'-phosphopantetheinyl transferase domain"/>
    <property type="match status" value="1"/>
</dbReference>
<feature type="binding site" evidence="2">
    <location>
        <position position="111"/>
    </location>
    <ligand>
        <name>CoA</name>
        <dbReference type="ChEBI" id="CHEBI:57287"/>
    </ligand>
</feature>
<feature type="binding site" evidence="2">
    <location>
        <position position="15"/>
    </location>
    <ligand>
        <name>CoA</name>
        <dbReference type="ChEBI" id="CHEBI:57287"/>
    </ligand>
</feature>
<proteinExistence type="predicted"/>
<evidence type="ECO:0000259" key="4">
    <source>
        <dbReference type="Pfam" id="PF01648"/>
    </source>
</evidence>
<dbReference type="RefSeq" id="WP_198501384.1">
    <property type="nucleotide sequence ID" value="NZ_CP065959.1"/>
</dbReference>
<feature type="binding site" evidence="2">
    <location>
        <position position="115"/>
    </location>
    <ligand>
        <name>CoA</name>
        <dbReference type="ChEBI" id="CHEBI:57287"/>
    </ligand>
</feature>
<dbReference type="InterPro" id="IPR003542">
    <property type="entry name" value="Enbac_synth_compD-like"/>
</dbReference>
<dbReference type="AlphaFoldDB" id="A0A7T4PBK2"/>
<dbReference type="PRINTS" id="PR01399">
    <property type="entry name" value="ENTSNTHTASED"/>
</dbReference>
<evidence type="ECO:0000256" key="1">
    <source>
        <dbReference type="ARBA" id="ARBA00022679"/>
    </source>
</evidence>